<protein>
    <recommendedName>
        <fullName evidence="3">Gamma-glutamyl AIG2-like cyclotransferase</fullName>
    </recommendedName>
</protein>
<gene>
    <name evidence="1" type="ORF">JM93_01866</name>
</gene>
<evidence type="ECO:0000313" key="1">
    <source>
        <dbReference type="EMBL" id="TWI89660.1"/>
    </source>
</evidence>
<dbReference type="Gene3D" id="3.10.490.10">
    <property type="entry name" value="Gamma-glutamyl cyclotransferase-like"/>
    <property type="match status" value="1"/>
</dbReference>
<comment type="caution">
    <text evidence="1">The sequence shown here is derived from an EMBL/GenBank/DDBJ whole genome shotgun (WGS) entry which is preliminary data.</text>
</comment>
<organism evidence="1 2">
    <name type="scientific">Roseibium hamelinense</name>
    <dbReference type="NCBI Taxonomy" id="150831"/>
    <lineage>
        <taxon>Bacteria</taxon>
        <taxon>Pseudomonadati</taxon>
        <taxon>Pseudomonadota</taxon>
        <taxon>Alphaproteobacteria</taxon>
        <taxon>Hyphomicrobiales</taxon>
        <taxon>Stappiaceae</taxon>
        <taxon>Roseibium</taxon>
    </lineage>
</organism>
<sequence>MTHITYFGYGSLVNVDTLAKNATHIPGRLQGWVREWKISGLAANGQGTCSLTVRPKQCAEIRGLLIKEPKDGLAALNRREARYEPHHLEAESFLADVPHSHPGSGLFVYKALPEHNTWGNEQSPILQSYLDCVLQGFYRQWGEQGVVDFFETTDGWHVPVLADRARPRYPRAIKAEPALLELVDEMMRARNVAVILDRSLAS</sequence>
<keyword evidence="2" id="KW-1185">Reference proteome</keyword>
<dbReference type="RefSeq" id="WP_145342465.1">
    <property type="nucleotide sequence ID" value="NZ_SMLY01000073.1"/>
</dbReference>
<accession>A0A562TA00</accession>
<dbReference type="OrthoDB" id="5567366at2"/>
<evidence type="ECO:0008006" key="3">
    <source>
        <dbReference type="Google" id="ProtNLM"/>
    </source>
</evidence>
<dbReference type="Proteomes" id="UP000320593">
    <property type="component" value="Unassembled WGS sequence"/>
</dbReference>
<reference evidence="1 2" key="1">
    <citation type="submission" date="2019-07" db="EMBL/GenBank/DDBJ databases">
        <title>Genomic Encyclopedia of Archaeal and Bacterial Type Strains, Phase II (KMG-II): from individual species to whole genera.</title>
        <authorList>
            <person name="Goeker M."/>
        </authorList>
    </citation>
    <scope>NUCLEOTIDE SEQUENCE [LARGE SCALE GENOMIC DNA]</scope>
    <source>
        <strain evidence="1 2">ATCC BAA-252</strain>
    </source>
</reference>
<dbReference type="EMBL" id="VLLF01000003">
    <property type="protein sequence ID" value="TWI89660.1"/>
    <property type="molecule type" value="Genomic_DNA"/>
</dbReference>
<proteinExistence type="predicted"/>
<dbReference type="AlphaFoldDB" id="A0A562TA00"/>
<evidence type="ECO:0000313" key="2">
    <source>
        <dbReference type="Proteomes" id="UP000320593"/>
    </source>
</evidence>
<name>A0A562TA00_9HYPH</name>